<evidence type="ECO:0000256" key="11">
    <source>
        <dbReference type="ARBA" id="ARBA00024983"/>
    </source>
</evidence>
<dbReference type="SUPFAM" id="SSF51445">
    <property type="entry name" value="(Trans)glycosidases"/>
    <property type="match status" value="1"/>
</dbReference>
<dbReference type="Pfam" id="PF01915">
    <property type="entry name" value="Glyco_hydro_3_C"/>
    <property type="match status" value="1"/>
</dbReference>
<dbReference type="InterPro" id="IPR017853">
    <property type="entry name" value="GH"/>
</dbReference>
<evidence type="ECO:0000256" key="1">
    <source>
        <dbReference type="ARBA" id="ARBA00000448"/>
    </source>
</evidence>
<proteinExistence type="inferred from homology"/>
<dbReference type="GO" id="GO:0030245">
    <property type="term" value="P:cellulose catabolic process"/>
    <property type="evidence" value="ECO:0007669"/>
    <property type="project" value="UniProtKB-UniPathway"/>
</dbReference>
<feature type="domain" description="PA14" evidence="14">
    <location>
        <begin position="397"/>
        <end position="548"/>
    </location>
</feature>
<dbReference type="Pfam" id="PF00933">
    <property type="entry name" value="Glyco_hydro_3"/>
    <property type="match status" value="1"/>
</dbReference>
<keyword evidence="5 12" id="KW-0378">Hydrolase</keyword>
<comment type="function">
    <text evidence="11">Beta-glucosidases are one of a number of cellulolytic enzymes involved in the degradation of cellulosic biomass. Catalyzes the last step releasing glucose from the inhibitory cellobiose.</text>
</comment>
<dbReference type="Gene3D" id="3.20.20.300">
    <property type="entry name" value="Glycoside hydrolase, family 3, N-terminal domain"/>
    <property type="match status" value="1"/>
</dbReference>
<dbReference type="OrthoDB" id="47059at2759"/>
<dbReference type="Gene3D" id="2.60.120.260">
    <property type="entry name" value="Galactose-binding domain-like"/>
    <property type="match status" value="1"/>
</dbReference>
<evidence type="ECO:0000256" key="8">
    <source>
        <dbReference type="ARBA" id="ARBA00023277"/>
    </source>
</evidence>
<organism evidence="15 16">
    <name type="scientific">Aspergillus ellipticus CBS 707.79</name>
    <dbReference type="NCBI Taxonomy" id="1448320"/>
    <lineage>
        <taxon>Eukaryota</taxon>
        <taxon>Fungi</taxon>
        <taxon>Dikarya</taxon>
        <taxon>Ascomycota</taxon>
        <taxon>Pezizomycotina</taxon>
        <taxon>Eurotiomycetes</taxon>
        <taxon>Eurotiomycetidae</taxon>
        <taxon>Eurotiales</taxon>
        <taxon>Aspergillaceae</taxon>
        <taxon>Aspergillus</taxon>
        <taxon>Aspergillus subgen. Circumdati</taxon>
    </lineage>
</organism>
<evidence type="ECO:0000256" key="7">
    <source>
        <dbReference type="ARBA" id="ARBA00023180"/>
    </source>
</evidence>
<evidence type="ECO:0000313" key="15">
    <source>
        <dbReference type="EMBL" id="PYH90754.1"/>
    </source>
</evidence>
<comment type="pathway">
    <text evidence="2 12">Glycan metabolism; cellulose degradation.</text>
</comment>
<keyword evidence="10 12" id="KW-0624">Polysaccharide degradation</keyword>
<evidence type="ECO:0000256" key="13">
    <source>
        <dbReference type="SAM" id="MobiDB-lite"/>
    </source>
</evidence>
<gene>
    <name evidence="15" type="ORF">BO71DRAFT_461594</name>
</gene>
<comment type="catalytic activity">
    <reaction evidence="1 12">
        <text>Hydrolysis of terminal, non-reducing beta-D-glucosyl residues with release of beta-D-glucose.</text>
        <dbReference type="EC" id="3.2.1.21"/>
    </reaction>
</comment>
<evidence type="ECO:0000256" key="12">
    <source>
        <dbReference type="RuleBase" id="RU361161"/>
    </source>
</evidence>
<accession>A0A319D0F0</accession>
<dbReference type="InterPro" id="IPR019800">
    <property type="entry name" value="Glyco_hydro_3_AS"/>
</dbReference>
<evidence type="ECO:0000256" key="3">
    <source>
        <dbReference type="ARBA" id="ARBA00005336"/>
    </source>
</evidence>
<dbReference type="SUPFAM" id="SSF52279">
    <property type="entry name" value="Beta-D-glucan exohydrolase, C-terminal domain"/>
    <property type="match status" value="1"/>
</dbReference>
<keyword evidence="9 12" id="KW-0326">Glycosidase</keyword>
<dbReference type="PANTHER" id="PTHR42715:SF10">
    <property type="entry name" value="BETA-GLUCOSIDASE"/>
    <property type="match status" value="1"/>
</dbReference>
<dbReference type="Proteomes" id="UP000247810">
    <property type="component" value="Unassembled WGS sequence"/>
</dbReference>
<dbReference type="PANTHER" id="PTHR42715">
    <property type="entry name" value="BETA-GLUCOSIDASE"/>
    <property type="match status" value="1"/>
</dbReference>
<evidence type="ECO:0000256" key="4">
    <source>
        <dbReference type="ARBA" id="ARBA00012744"/>
    </source>
</evidence>
<evidence type="ECO:0000259" key="14">
    <source>
        <dbReference type="PROSITE" id="PS51820"/>
    </source>
</evidence>
<keyword evidence="16" id="KW-1185">Reference proteome</keyword>
<dbReference type="PRINTS" id="PR00133">
    <property type="entry name" value="GLHYDRLASE3"/>
</dbReference>
<evidence type="ECO:0000256" key="2">
    <source>
        <dbReference type="ARBA" id="ARBA00004987"/>
    </source>
</evidence>
<dbReference type="SUPFAM" id="SSF56988">
    <property type="entry name" value="Anthrax protective antigen"/>
    <property type="match status" value="1"/>
</dbReference>
<dbReference type="Pfam" id="PF07691">
    <property type="entry name" value="PA14"/>
    <property type="match status" value="1"/>
</dbReference>
<dbReference type="InterPro" id="IPR001764">
    <property type="entry name" value="Glyco_hydro_3_N"/>
</dbReference>
<dbReference type="VEuPathDB" id="FungiDB:BO71DRAFT_461594"/>
<dbReference type="InterPro" id="IPR011658">
    <property type="entry name" value="PA14_dom"/>
</dbReference>
<dbReference type="InterPro" id="IPR002772">
    <property type="entry name" value="Glyco_hydro_3_C"/>
</dbReference>
<evidence type="ECO:0000256" key="5">
    <source>
        <dbReference type="ARBA" id="ARBA00022801"/>
    </source>
</evidence>
<dbReference type="PROSITE" id="PS00775">
    <property type="entry name" value="GLYCOSYL_HYDROL_F3"/>
    <property type="match status" value="1"/>
</dbReference>
<dbReference type="EMBL" id="KZ825969">
    <property type="protein sequence ID" value="PYH90754.1"/>
    <property type="molecule type" value="Genomic_DNA"/>
</dbReference>
<evidence type="ECO:0000256" key="9">
    <source>
        <dbReference type="ARBA" id="ARBA00023295"/>
    </source>
</evidence>
<evidence type="ECO:0000256" key="6">
    <source>
        <dbReference type="ARBA" id="ARBA00023001"/>
    </source>
</evidence>
<evidence type="ECO:0000313" key="16">
    <source>
        <dbReference type="Proteomes" id="UP000247810"/>
    </source>
</evidence>
<dbReference type="STRING" id="1448320.A0A319D0F0"/>
<dbReference type="PROSITE" id="PS51820">
    <property type="entry name" value="PA14"/>
    <property type="match status" value="1"/>
</dbReference>
<comment type="similarity">
    <text evidence="3 12">Belongs to the glycosyl hydrolase 3 family.</text>
</comment>
<feature type="region of interest" description="Disordered" evidence="13">
    <location>
        <begin position="517"/>
        <end position="551"/>
    </location>
</feature>
<dbReference type="Gene3D" id="3.40.50.1700">
    <property type="entry name" value="Glycoside hydrolase family 3 C-terminal domain"/>
    <property type="match status" value="1"/>
</dbReference>
<dbReference type="EC" id="3.2.1.21" evidence="4 12"/>
<dbReference type="InterPro" id="IPR050288">
    <property type="entry name" value="Cellulose_deg_GH3"/>
</dbReference>
<sequence>MATSTDINDLLTQLTFEEKVALVSGADGWQTQEIPRLGIGSLKTTDGPAGVRGKLSVGGSQAVFLPAPAAQAATWSRDDVRAIGHVLSREMETKAAQVLLAPTSFSEDPFLSGSLAIEYVAGVQEKGNAVATAKHFVANEQEHARFTINAIVDEKALREIYLRPFAMMIKGPVPPGCLMTSYNAVNGLHTDMNPHLINDILRDEWKYDGLVMSDWGGTNSTAESLLAGCDLEMPGPSDRRGQKLLNAIATDKTGALTPALNRSCHRILSLLQRTNLLGLSPSAATATRTTPETSHTSPTDIQTVRNVVANSTVLLKNTNNTLPLLPHKLHNKKVAFIGPNAQIGAAGGGGSASMNPQYQSQPMEAFKQRAPELGIHVDVEFSIGAYNHKWLPLVTPDQWTTLKLDFFDAPDCQGTLIETQYRTDSLMDLFDTAPLALQGTTKPYSFRMTSTLAPHTTGTHSFGLTSIGHSRLFVDGSLLIDNSNWTVHGESFYSFGSAEARQSLHMTANQPCEIILEASSKPPPSPSSSSEPEVQNPFSTQPSTRLGFLPHPPTNPLSAALTLAQKSDFVILILGLTSEWESEGFDRTTLSLPGSQNELVTTLLSGLPDPANLIIVNQSGSPVSMPWADDVGTILQAWFGGQEAGNALADVLLGVRGPGGKLPMSWPRRYDDLGFRRDEEVWPGVNGVVRYKEGSEVGYRWFLRRRVEPLWWFGFGLGVEMRDGVGVRLGLKVKNVGGFEGMEVVQVYCWREGRVEGRELVVFEKTGADRA</sequence>
<protein>
    <recommendedName>
        <fullName evidence="4 12">beta-glucosidase</fullName>
        <ecNumber evidence="4 12">3.2.1.21</ecNumber>
    </recommendedName>
</protein>
<dbReference type="GO" id="GO:0008422">
    <property type="term" value="F:beta-glucosidase activity"/>
    <property type="evidence" value="ECO:0007669"/>
    <property type="project" value="UniProtKB-EC"/>
</dbReference>
<keyword evidence="7" id="KW-0325">Glycoprotein</keyword>
<keyword evidence="8 12" id="KW-0119">Carbohydrate metabolism</keyword>
<dbReference type="SMART" id="SM00758">
    <property type="entry name" value="PA14"/>
    <property type="match status" value="1"/>
</dbReference>
<dbReference type="InterPro" id="IPR036962">
    <property type="entry name" value="Glyco_hydro_3_N_sf"/>
</dbReference>
<dbReference type="AlphaFoldDB" id="A0A319D0F0"/>
<dbReference type="InterPro" id="IPR036881">
    <property type="entry name" value="Glyco_hydro_3_C_sf"/>
</dbReference>
<dbReference type="UniPathway" id="UPA00696"/>
<reference evidence="15 16" key="1">
    <citation type="submission" date="2018-02" db="EMBL/GenBank/DDBJ databases">
        <title>The genomes of Aspergillus section Nigri reveals drivers in fungal speciation.</title>
        <authorList>
            <consortium name="DOE Joint Genome Institute"/>
            <person name="Vesth T.C."/>
            <person name="Nybo J."/>
            <person name="Theobald S."/>
            <person name="Brandl J."/>
            <person name="Frisvad J.C."/>
            <person name="Nielsen K.F."/>
            <person name="Lyhne E.K."/>
            <person name="Kogle M.E."/>
            <person name="Kuo A."/>
            <person name="Riley R."/>
            <person name="Clum A."/>
            <person name="Nolan M."/>
            <person name="Lipzen A."/>
            <person name="Salamov A."/>
            <person name="Henrissat B."/>
            <person name="Wiebenga A."/>
            <person name="De vries R.P."/>
            <person name="Grigoriev I.V."/>
            <person name="Mortensen U.H."/>
            <person name="Andersen M.R."/>
            <person name="Baker S.E."/>
        </authorList>
    </citation>
    <scope>NUCLEOTIDE SEQUENCE [LARGE SCALE GENOMIC DNA]</scope>
    <source>
        <strain evidence="15 16">CBS 707.79</strain>
    </source>
</reference>
<dbReference type="InterPro" id="IPR037524">
    <property type="entry name" value="PA14/GLEYA"/>
</dbReference>
<evidence type="ECO:0000256" key="10">
    <source>
        <dbReference type="ARBA" id="ARBA00023326"/>
    </source>
</evidence>
<keyword evidence="6" id="KW-0136">Cellulose degradation</keyword>
<name>A0A319D0F0_9EURO</name>